<dbReference type="EMBL" id="CM008046">
    <property type="protein sequence ID" value="PVH66441.1"/>
    <property type="molecule type" value="Genomic_DNA"/>
</dbReference>
<accession>A0A2T8KW91</accession>
<dbReference type="InterPro" id="IPR001810">
    <property type="entry name" value="F-box_dom"/>
</dbReference>
<protein>
    <recommendedName>
        <fullName evidence="1">F-box domain-containing protein</fullName>
    </recommendedName>
</protein>
<proteinExistence type="predicted"/>
<dbReference type="PANTHER" id="PTHR31111:SF136">
    <property type="entry name" value="F-BOX ASSOCIATED DOMAIN-CONTAINING PROTEIN"/>
    <property type="match status" value="1"/>
</dbReference>
<dbReference type="Gene3D" id="1.20.1280.50">
    <property type="match status" value="1"/>
</dbReference>
<dbReference type="SMART" id="SM00256">
    <property type="entry name" value="FBOX"/>
    <property type="match status" value="1"/>
</dbReference>
<gene>
    <name evidence="2" type="ORF">PAHAL_1G246700</name>
</gene>
<dbReference type="InterPro" id="IPR036047">
    <property type="entry name" value="F-box-like_dom_sf"/>
</dbReference>
<organism evidence="2">
    <name type="scientific">Panicum hallii</name>
    <dbReference type="NCBI Taxonomy" id="206008"/>
    <lineage>
        <taxon>Eukaryota</taxon>
        <taxon>Viridiplantae</taxon>
        <taxon>Streptophyta</taxon>
        <taxon>Embryophyta</taxon>
        <taxon>Tracheophyta</taxon>
        <taxon>Spermatophyta</taxon>
        <taxon>Magnoliopsida</taxon>
        <taxon>Liliopsida</taxon>
        <taxon>Poales</taxon>
        <taxon>Poaceae</taxon>
        <taxon>PACMAD clade</taxon>
        <taxon>Panicoideae</taxon>
        <taxon>Panicodae</taxon>
        <taxon>Paniceae</taxon>
        <taxon>Panicinae</taxon>
        <taxon>Panicum</taxon>
        <taxon>Panicum sect. Panicum</taxon>
    </lineage>
</organism>
<feature type="domain" description="F-box" evidence="1">
    <location>
        <begin position="9"/>
        <end position="58"/>
    </location>
</feature>
<dbReference type="SUPFAM" id="SSF81383">
    <property type="entry name" value="F-box domain"/>
    <property type="match status" value="1"/>
</dbReference>
<dbReference type="AlphaFoldDB" id="A0A2T8KW91"/>
<reference evidence="2" key="1">
    <citation type="submission" date="2018-04" db="EMBL/GenBank/DDBJ databases">
        <title>WGS assembly of Panicum hallii.</title>
        <authorList>
            <person name="Lovell J."/>
            <person name="Jenkins J."/>
            <person name="Lowry D."/>
            <person name="Mamidi S."/>
            <person name="Sreedasyam A."/>
            <person name="Weng X."/>
            <person name="Barry K."/>
            <person name="Bonette J."/>
            <person name="Campitelli B."/>
            <person name="Daum C."/>
            <person name="Gordon S."/>
            <person name="Gould B."/>
            <person name="Lipzen A."/>
            <person name="Macqueen A."/>
            <person name="Palacio-Mejia J."/>
            <person name="Plott C."/>
            <person name="Shakirov E."/>
            <person name="Shu S."/>
            <person name="Yoshinaga Y."/>
            <person name="Zane M."/>
            <person name="Rokhsar D."/>
            <person name="Grimwood J."/>
            <person name="Schmutz J."/>
            <person name="Juenger T."/>
        </authorList>
    </citation>
    <scope>NUCLEOTIDE SEQUENCE [LARGE SCALE GENOMIC DNA]</scope>
    <source>
        <strain evidence="2">FIL2</strain>
    </source>
</reference>
<name>A0A2T8KW91_9POAL</name>
<dbReference type="Pfam" id="PF00646">
    <property type="entry name" value="F-box"/>
    <property type="match status" value="1"/>
</dbReference>
<evidence type="ECO:0000313" key="2">
    <source>
        <dbReference type="EMBL" id="PVH66441.1"/>
    </source>
</evidence>
<dbReference type="CDD" id="cd22157">
    <property type="entry name" value="F-box_AtFBW1-like"/>
    <property type="match status" value="1"/>
</dbReference>
<dbReference type="PROSITE" id="PS50181">
    <property type="entry name" value="FBOX"/>
    <property type="match status" value="1"/>
</dbReference>
<dbReference type="Proteomes" id="UP000243499">
    <property type="component" value="Chromosome 1"/>
</dbReference>
<dbReference type="PANTHER" id="PTHR31111">
    <property type="entry name" value="BNAA05G37150D PROTEIN-RELATED"/>
    <property type="match status" value="1"/>
</dbReference>
<sequence length="354" mass="39137">MDISIDGDGGVSVSLPEDIIFDVLARLPVKTLCRLQCVSKGWRALISDPAFAATHRSRAAAAPVGGGLRVIDTASGDVLRVVEDVRRPDLVRTRLDLVFIAQGDLGACWVIDSETGGVLTFNREKRGEYPRTNYNRTMNTVGVGVHNRHYSFGRECHHSFARATPSGTYKVLHLRCMRLANGDGADICQIATIGNGVAVEPPTWRQRPEPPILTCHCYTCVAGVDGVLHYFMDRRRRTPNDHGRRCPGYPRIASFDLESEEWRKMVIDAPRTGWSDEVSGCHMRLAELKGTLSVLQTILMLNYYLTASGKDNQDLCGAHLQFYNTSTGALTNLMEMGQGFIGSSLTLYTRNFLA</sequence>
<evidence type="ECO:0000259" key="1">
    <source>
        <dbReference type="PROSITE" id="PS50181"/>
    </source>
</evidence>
<dbReference type="Gramene" id="PVH66441">
    <property type="protein sequence ID" value="PVH66441"/>
    <property type="gene ID" value="PAHAL_1G246700"/>
</dbReference>